<dbReference type="EMBL" id="QEAQ01000082">
    <property type="protein sequence ID" value="TPX56183.1"/>
    <property type="molecule type" value="Genomic_DNA"/>
</dbReference>
<dbReference type="STRING" id="109895.A0A507DWR2"/>
<organism evidence="3 4">
    <name type="scientific">Powellomyces hirtus</name>
    <dbReference type="NCBI Taxonomy" id="109895"/>
    <lineage>
        <taxon>Eukaryota</taxon>
        <taxon>Fungi</taxon>
        <taxon>Fungi incertae sedis</taxon>
        <taxon>Chytridiomycota</taxon>
        <taxon>Chytridiomycota incertae sedis</taxon>
        <taxon>Chytridiomycetes</taxon>
        <taxon>Spizellomycetales</taxon>
        <taxon>Powellomycetaceae</taxon>
        <taxon>Powellomyces</taxon>
    </lineage>
</organism>
<dbReference type="PIRSF" id="PIRSF006305">
    <property type="entry name" value="Maf"/>
    <property type="match status" value="1"/>
</dbReference>
<dbReference type="Pfam" id="PF02545">
    <property type="entry name" value="Maf"/>
    <property type="match status" value="1"/>
</dbReference>
<evidence type="ECO:0008006" key="5">
    <source>
        <dbReference type="Google" id="ProtNLM"/>
    </source>
</evidence>
<dbReference type="Proteomes" id="UP000318582">
    <property type="component" value="Unassembled WGS sequence"/>
</dbReference>
<protein>
    <recommendedName>
        <fullName evidence="5">Septum formation protein Maf</fullName>
    </recommendedName>
</protein>
<accession>A0A507DWR2</accession>
<gene>
    <name evidence="3" type="ORF">PhCBS80983_g04727</name>
</gene>
<dbReference type="SUPFAM" id="SSF52972">
    <property type="entry name" value="ITPase-like"/>
    <property type="match status" value="1"/>
</dbReference>
<dbReference type="PANTHER" id="PTHR43213">
    <property type="entry name" value="BIFUNCTIONAL DTTP/UTP PYROPHOSPHATASE/METHYLTRANSFERASE PROTEIN-RELATED"/>
    <property type="match status" value="1"/>
</dbReference>
<keyword evidence="4" id="KW-1185">Reference proteome</keyword>
<comment type="caution">
    <text evidence="3">The sequence shown here is derived from an EMBL/GenBank/DDBJ whole genome shotgun (WGS) entry which is preliminary data.</text>
</comment>
<comment type="cofactor">
    <cofactor evidence="1">
        <name>a divalent metal cation</name>
        <dbReference type="ChEBI" id="CHEBI:60240"/>
    </cofactor>
</comment>
<reference evidence="3 4" key="1">
    <citation type="journal article" date="2019" name="Sci. Rep.">
        <title>Comparative genomics of chytrid fungi reveal insights into the obligate biotrophic and pathogenic lifestyle of Synchytrium endobioticum.</title>
        <authorList>
            <person name="van de Vossenberg B.T.L.H."/>
            <person name="Warris S."/>
            <person name="Nguyen H.D.T."/>
            <person name="van Gent-Pelzer M.P.E."/>
            <person name="Joly D.L."/>
            <person name="van de Geest H.C."/>
            <person name="Bonants P.J.M."/>
            <person name="Smith D.S."/>
            <person name="Levesque C.A."/>
            <person name="van der Lee T.A.J."/>
        </authorList>
    </citation>
    <scope>NUCLEOTIDE SEQUENCE [LARGE SCALE GENOMIC DNA]</scope>
    <source>
        <strain evidence="3 4">CBS 809.83</strain>
    </source>
</reference>
<name>A0A507DWR2_9FUNG</name>
<evidence type="ECO:0000256" key="2">
    <source>
        <dbReference type="ARBA" id="ARBA00022801"/>
    </source>
</evidence>
<evidence type="ECO:0000313" key="3">
    <source>
        <dbReference type="EMBL" id="TPX56183.1"/>
    </source>
</evidence>
<dbReference type="InterPro" id="IPR003697">
    <property type="entry name" value="Maf-like"/>
</dbReference>
<sequence>MAQTASVLPAIAHLNKRRIVLASGSPRRKEILGNLGLNFEVIASTFPENLDKLSMNADTYVLETAIAKGCEVHQRTQSAVNGQMTISADTVIAHKSRILEKPRNREHAVEILRALSGGVHQVLTAVVVVYGLDPADQRTPLYATSVQTTEVEFAELSEEMIEAYVATGEPM</sequence>
<evidence type="ECO:0000256" key="1">
    <source>
        <dbReference type="ARBA" id="ARBA00001968"/>
    </source>
</evidence>
<dbReference type="Gene3D" id="3.90.950.10">
    <property type="match status" value="1"/>
</dbReference>
<dbReference type="AlphaFoldDB" id="A0A507DWR2"/>
<dbReference type="GO" id="GO:0047429">
    <property type="term" value="F:nucleoside triphosphate diphosphatase activity"/>
    <property type="evidence" value="ECO:0007669"/>
    <property type="project" value="InterPro"/>
</dbReference>
<proteinExistence type="predicted"/>
<evidence type="ECO:0000313" key="4">
    <source>
        <dbReference type="Proteomes" id="UP000318582"/>
    </source>
</evidence>
<dbReference type="PANTHER" id="PTHR43213:SF5">
    <property type="entry name" value="BIFUNCTIONAL DTTP_UTP PYROPHOSPHATASE_METHYLTRANSFERASE PROTEIN-RELATED"/>
    <property type="match status" value="1"/>
</dbReference>
<dbReference type="InterPro" id="IPR029001">
    <property type="entry name" value="ITPase-like_fam"/>
</dbReference>
<keyword evidence="2" id="KW-0378">Hydrolase</keyword>